<organism evidence="6 7">
    <name type="scientific">Streptomyces venezuelae</name>
    <dbReference type="NCBI Taxonomy" id="54571"/>
    <lineage>
        <taxon>Bacteria</taxon>
        <taxon>Bacillati</taxon>
        <taxon>Actinomycetota</taxon>
        <taxon>Actinomycetes</taxon>
        <taxon>Kitasatosporales</taxon>
        <taxon>Streptomycetaceae</taxon>
        <taxon>Streptomyces</taxon>
    </lineage>
</organism>
<dbReference type="Proteomes" id="UP000325211">
    <property type="component" value="Chromosome"/>
</dbReference>
<dbReference type="OrthoDB" id="9803842at2"/>
<sequence length="378" mass="40508">MMTVGVEEEFLLLDTATGLPVPLAGKVRTAAGLRCRPEWGEGEVQTELLQAQLEVATPVCTALDEVAGHLNRMRRLVAEAAGDFGCRPGCCGTPPIHGQDPIPVTRTERYRAMTEQAQLLVAEQLICGMHIHVGVPDRERAVEVLNRVRVWLPTLVAMAANSPFWAGSDSGYASWRTVVFGRWAVSGPPPRFASLADHDRRIQDLVSGDLIMDTGQIYWQARLSERYPTIEVRCMDVQLRAEDAARFAGLVRALVDTALRETEAGLPVPECPPELLQAANWHAARYGLSGGLLSPYHGTLVRAEAAVGGLLSHVAQALAEAGDREQVTGLAEELLEQGTAADRQREAFAREGLLGVVGLVTAGMTAGPAAGPTAGTTD</sequence>
<dbReference type="RefSeq" id="WP_150205659.1">
    <property type="nucleotide sequence ID" value="NZ_CP029190.1"/>
</dbReference>
<dbReference type="NCBIfam" id="TIGR02050">
    <property type="entry name" value="gshA_cyan_rel"/>
    <property type="match status" value="1"/>
</dbReference>
<dbReference type="Pfam" id="PF04107">
    <property type="entry name" value="GCS2"/>
    <property type="match status" value="1"/>
</dbReference>
<evidence type="ECO:0000313" key="6">
    <source>
        <dbReference type="EMBL" id="QES46781.1"/>
    </source>
</evidence>
<dbReference type="InterPro" id="IPR014746">
    <property type="entry name" value="Gln_synth/guanido_kin_cat_dom"/>
</dbReference>
<reference evidence="6 7" key="1">
    <citation type="submission" date="2018-05" db="EMBL/GenBank/DDBJ databases">
        <title>Streptomyces venezuelae.</title>
        <authorList>
            <person name="Kim W."/>
            <person name="Lee N."/>
            <person name="Cho B.-K."/>
        </authorList>
    </citation>
    <scope>NUCLEOTIDE SEQUENCE [LARGE SCALE GENOMIC DNA]</scope>
    <source>
        <strain evidence="6 7">ATCC 21782</strain>
    </source>
</reference>
<dbReference type="GO" id="GO:0004357">
    <property type="term" value="F:glutamate-cysteine ligase activity"/>
    <property type="evidence" value="ECO:0007669"/>
    <property type="project" value="UniProtKB-EC"/>
</dbReference>
<dbReference type="SUPFAM" id="SSF55931">
    <property type="entry name" value="Glutamine synthetase/guanido kinase"/>
    <property type="match status" value="1"/>
</dbReference>
<dbReference type="InterPro" id="IPR011793">
    <property type="entry name" value="YbdK"/>
</dbReference>
<comment type="catalytic activity">
    <reaction evidence="4 5">
        <text>L-cysteine + L-glutamate + ATP = gamma-L-glutamyl-L-cysteine + ADP + phosphate + H(+)</text>
        <dbReference type="Rhea" id="RHEA:13285"/>
        <dbReference type="ChEBI" id="CHEBI:15378"/>
        <dbReference type="ChEBI" id="CHEBI:29985"/>
        <dbReference type="ChEBI" id="CHEBI:30616"/>
        <dbReference type="ChEBI" id="CHEBI:35235"/>
        <dbReference type="ChEBI" id="CHEBI:43474"/>
        <dbReference type="ChEBI" id="CHEBI:58173"/>
        <dbReference type="ChEBI" id="CHEBI:456216"/>
        <dbReference type="EC" id="6.3.2.2"/>
    </reaction>
</comment>
<protein>
    <recommendedName>
        <fullName evidence="5">Putative glutamate--cysteine ligase 2</fullName>
        <ecNumber evidence="5">6.3.2.2</ecNumber>
    </recommendedName>
    <alternativeName>
        <fullName evidence="5">Gamma-glutamylcysteine synthetase 2</fullName>
        <shortName evidence="5">GCS 2</shortName>
        <shortName evidence="5">Gamma-GCS 2</shortName>
    </alternativeName>
</protein>
<keyword evidence="2 5" id="KW-0547">Nucleotide-binding</keyword>
<dbReference type="HAMAP" id="MF_01609">
    <property type="entry name" value="Glu_cys_ligase_2"/>
    <property type="match status" value="1"/>
</dbReference>
<evidence type="ECO:0000313" key="7">
    <source>
        <dbReference type="Proteomes" id="UP000325211"/>
    </source>
</evidence>
<evidence type="ECO:0000256" key="3">
    <source>
        <dbReference type="ARBA" id="ARBA00022840"/>
    </source>
</evidence>
<dbReference type="InterPro" id="IPR050141">
    <property type="entry name" value="GCL_type2/YbdK_subfam"/>
</dbReference>
<comment type="function">
    <text evidence="5">ATP-dependent carboxylate-amine ligase which exhibits weak glutamate--cysteine ligase activity.</text>
</comment>
<dbReference type="Gene3D" id="3.30.590.20">
    <property type="match status" value="1"/>
</dbReference>
<dbReference type="PANTHER" id="PTHR36510">
    <property type="entry name" value="GLUTAMATE--CYSTEINE LIGASE 2-RELATED"/>
    <property type="match status" value="1"/>
</dbReference>
<name>A0A5P2D082_STRVZ</name>
<evidence type="ECO:0000256" key="4">
    <source>
        <dbReference type="ARBA" id="ARBA00048819"/>
    </source>
</evidence>
<comment type="similarity">
    <text evidence="5">Belongs to the glutamate--cysteine ligase type 2 family. YbdK subfamily.</text>
</comment>
<dbReference type="GO" id="GO:0042398">
    <property type="term" value="P:modified amino acid biosynthetic process"/>
    <property type="evidence" value="ECO:0007669"/>
    <property type="project" value="InterPro"/>
</dbReference>
<gene>
    <name evidence="6" type="ORF">DEJ50_01840</name>
</gene>
<dbReference type="AlphaFoldDB" id="A0A5P2D082"/>
<dbReference type="InterPro" id="IPR006336">
    <property type="entry name" value="GCS2"/>
</dbReference>
<evidence type="ECO:0000256" key="5">
    <source>
        <dbReference type="HAMAP-Rule" id="MF_01609"/>
    </source>
</evidence>
<proteinExistence type="inferred from homology"/>
<dbReference type="GO" id="GO:0005524">
    <property type="term" value="F:ATP binding"/>
    <property type="evidence" value="ECO:0007669"/>
    <property type="project" value="UniProtKB-KW"/>
</dbReference>
<keyword evidence="1 5" id="KW-0436">Ligase</keyword>
<dbReference type="NCBIfam" id="NF010041">
    <property type="entry name" value="PRK13517.1-1"/>
    <property type="match status" value="1"/>
</dbReference>
<dbReference type="EMBL" id="CP029190">
    <property type="protein sequence ID" value="QES46781.1"/>
    <property type="molecule type" value="Genomic_DNA"/>
</dbReference>
<dbReference type="PANTHER" id="PTHR36510:SF1">
    <property type="entry name" value="GLUTAMATE--CYSTEINE LIGASE 2-RELATED"/>
    <property type="match status" value="1"/>
</dbReference>
<evidence type="ECO:0000256" key="2">
    <source>
        <dbReference type="ARBA" id="ARBA00022741"/>
    </source>
</evidence>
<evidence type="ECO:0000256" key="1">
    <source>
        <dbReference type="ARBA" id="ARBA00022598"/>
    </source>
</evidence>
<keyword evidence="3 5" id="KW-0067">ATP-binding</keyword>
<accession>A0A5P2D082</accession>
<dbReference type="EC" id="6.3.2.2" evidence="5"/>